<reference evidence="3 4" key="1">
    <citation type="submission" date="2019-01" db="EMBL/GenBank/DDBJ databases">
        <authorList>
            <consortium name="Pathogen Informatics"/>
        </authorList>
    </citation>
    <scope>NUCLEOTIDE SEQUENCE [LARGE SCALE GENOMIC DNA]</scope>
    <source>
        <strain evidence="3 4">NCTC10122</strain>
    </source>
</reference>
<name>A0A449A9D4_9BACT</name>
<evidence type="ECO:0000256" key="2">
    <source>
        <dbReference type="SAM" id="Phobius"/>
    </source>
</evidence>
<sequence length="260" mass="30309">MSNKIMASTELAYYISLDQDVLLDSLRKYKNKVQKISQNLDHTRVSQDEYFRIKHNFAHVDELITDLLHVKNYSFHEETKLAFEELKIATSDIIQKLCIDYTVEDAPQTQAYTKNENGIFELVSFETSYVLNNDKFIIFVPVNEYKYTHITASTVEESTTEMHEPVQETQTTVTTQEETKEVVEENQEKEDEAIEIIELKTEIKEAKNDEIARTTNYYFTKESRWTWLFVFLLAIVLIAVVVLVGLHLIDSLTINGIFNK</sequence>
<keyword evidence="2" id="KW-0812">Transmembrane</keyword>
<protein>
    <submittedName>
        <fullName evidence="3">Uncharacterized protein</fullName>
    </submittedName>
</protein>
<dbReference type="Proteomes" id="UP000290942">
    <property type="component" value="Chromosome"/>
</dbReference>
<evidence type="ECO:0000313" key="3">
    <source>
        <dbReference type="EMBL" id="VEU60796.1"/>
    </source>
</evidence>
<organism evidence="3 4">
    <name type="scientific">Mycoplasmopsis bovigenitalium</name>
    <dbReference type="NCBI Taxonomy" id="2112"/>
    <lineage>
        <taxon>Bacteria</taxon>
        <taxon>Bacillati</taxon>
        <taxon>Mycoplasmatota</taxon>
        <taxon>Mycoplasmoidales</taxon>
        <taxon>Metamycoplasmataceae</taxon>
        <taxon>Mycoplasmopsis</taxon>
    </lineage>
</organism>
<accession>A0A449A9D4</accession>
<dbReference type="EMBL" id="LR214970">
    <property type="protein sequence ID" value="VEU60796.1"/>
    <property type="molecule type" value="Genomic_DNA"/>
</dbReference>
<dbReference type="AlphaFoldDB" id="A0A449A9D4"/>
<feature type="transmembrane region" description="Helical" evidence="2">
    <location>
        <begin position="227"/>
        <end position="249"/>
    </location>
</feature>
<keyword evidence="2" id="KW-1133">Transmembrane helix</keyword>
<feature type="coiled-coil region" evidence="1">
    <location>
        <begin position="182"/>
        <end position="209"/>
    </location>
</feature>
<keyword evidence="2" id="KW-0472">Membrane</keyword>
<evidence type="ECO:0000256" key="1">
    <source>
        <dbReference type="SAM" id="Coils"/>
    </source>
</evidence>
<evidence type="ECO:0000313" key="4">
    <source>
        <dbReference type="Proteomes" id="UP000290942"/>
    </source>
</evidence>
<keyword evidence="1" id="KW-0175">Coiled coil</keyword>
<proteinExistence type="predicted"/>
<dbReference type="RefSeq" id="WP_129687694.1">
    <property type="nucleotide sequence ID" value="NZ_LR214970.1"/>
</dbReference>
<gene>
    <name evidence="3" type="ORF">NCTC10122_00398</name>
</gene>